<dbReference type="AlphaFoldDB" id="A0A1G9JHC3"/>
<evidence type="ECO:0000313" key="3">
    <source>
        <dbReference type="EMBL" id="SDL36858.1"/>
    </source>
</evidence>
<keyword evidence="2" id="KW-1134">Transmembrane beta strand</keyword>
<dbReference type="Proteomes" id="UP000199053">
    <property type="component" value="Unassembled WGS sequence"/>
</dbReference>
<protein>
    <submittedName>
        <fullName evidence="3">Efflux transporter, outer membrane factor (OMF) lipoprotein, NodT family</fullName>
    </submittedName>
</protein>
<name>A0A1G9JHC3_9BACT</name>
<keyword evidence="4" id="KW-1185">Reference proteome</keyword>
<dbReference type="Gene3D" id="2.20.200.10">
    <property type="entry name" value="Outer membrane efflux proteins (OEP)"/>
    <property type="match status" value="1"/>
</dbReference>
<proteinExistence type="inferred from homology"/>
<evidence type="ECO:0000256" key="2">
    <source>
        <dbReference type="RuleBase" id="RU362097"/>
    </source>
</evidence>
<comment type="subcellular location">
    <subcellularLocation>
        <location evidence="2">Cell membrane</location>
        <topology evidence="2">Lipid-anchor</topology>
    </subcellularLocation>
</comment>
<dbReference type="SUPFAM" id="SSF56954">
    <property type="entry name" value="Outer membrane efflux proteins (OEP)"/>
    <property type="match status" value="1"/>
</dbReference>
<dbReference type="GO" id="GO:0005886">
    <property type="term" value="C:plasma membrane"/>
    <property type="evidence" value="ECO:0007669"/>
    <property type="project" value="UniProtKB-SubCell"/>
</dbReference>
<dbReference type="GO" id="GO:0015562">
    <property type="term" value="F:efflux transmembrane transporter activity"/>
    <property type="evidence" value="ECO:0007669"/>
    <property type="project" value="InterPro"/>
</dbReference>
<dbReference type="InterPro" id="IPR003423">
    <property type="entry name" value="OMP_efflux"/>
</dbReference>
<dbReference type="EMBL" id="FNGA01000004">
    <property type="protein sequence ID" value="SDL36858.1"/>
    <property type="molecule type" value="Genomic_DNA"/>
</dbReference>
<dbReference type="Pfam" id="PF02321">
    <property type="entry name" value="OEP"/>
    <property type="match status" value="2"/>
</dbReference>
<dbReference type="RefSeq" id="WP_092162154.1">
    <property type="nucleotide sequence ID" value="NZ_FNGA01000004.1"/>
</dbReference>
<dbReference type="STRING" id="246191.SAMN05660337_2794"/>
<keyword evidence="2" id="KW-0564">Palmitate</keyword>
<sequence>MRNMVIYICLIPFLLSGCGSFLQTEYIPPEVTIPKSWNSTGNSTSEISLSAAKWAESFEDASLTKLVKLVLERNNDLAAAGFRVRQAQLQAGLAYNDMLPQLSGAVGGVNTKYFDKSGFANSYVGGFNISYEADLWGKLSRTRDAAMWEAVASNEDRMSTALSLVGTTMKLYWSIAYSNVRIDLCRSNIQSSEKTLKRILAQQRYGSASKLEVNKAKQELTIQQAKYYSYMQKRQENISSLTILFDLPPGKIMADPKNLIRSTLPVIPAGLPVELLSRRPDLRAAESRLRKLLANTDAAKASFYPTLSLTGSLGGSSAELANMLDNPFAALASGIAFPFLNLYKLELNLDQSTAEYDEAVVSFKQTLYEAMKEVGDSLSNRKNLADKCKYLMENLEAARKVENIYEVRYRSGSGTFKDWMDAQDTRRTAEESLAENVYAQLLNYVNLYQALGGNPDQYNPVKKGNPA</sequence>
<dbReference type="PANTHER" id="PTHR30203:SF32">
    <property type="entry name" value="CATION EFFLUX SYSTEM PROTEIN CUSC"/>
    <property type="match status" value="1"/>
</dbReference>
<dbReference type="NCBIfam" id="TIGR01845">
    <property type="entry name" value="outer_NodT"/>
    <property type="match status" value="1"/>
</dbReference>
<comment type="similarity">
    <text evidence="1 2">Belongs to the outer membrane factor (OMF) (TC 1.B.17) family.</text>
</comment>
<keyword evidence="2 3" id="KW-0449">Lipoprotein</keyword>
<accession>A0A1G9JHC3</accession>
<dbReference type="OrthoDB" id="9783163at2"/>
<gene>
    <name evidence="3" type="ORF">SAMN05660337_2794</name>
</gene>
<evidence type="ECO:0000313" key="4">
    <source>
        <dbReference type="Proteomes" id="UP000199053"/>
    </source>
</evidence>
<keyword evidence="2" id="KW-0812">Transmembrane</keyword>
<dbReference type="PANTHER" id="PTHR30203">
    <property type="entry name" value="OUTER MEMBRANE CATION EFFLUX PROTEIN"/>
    <property type="match status" value="1"/>
</dbReference>
<dbReference type="Gene3D" id="1.20.1600.10">
    <property type="entry name" value="Outer membrane efflux proteins (OEP)"/>
    <property type="match status" value="1"/>
</dbReference>
<dbReference type="PROSITE" id="PS51257">
    <property type="entry name" value="PROKAR_LIPOPROTEIN"/>
    <property type="match status" value="1"/>
</dbReference>
<organism evidence="3 4">
    <name type="scientific">Maridesulfovibrio ferrireducens</name>
    <dbReference type="NCBI Taxonomy" id="246191"/>
    <lineage>
        <taxon>Bacteria</taxon>
        <taxon>Pseudomonadati</taxon>
        <taxon>Thermodesulfobacteriota</taxon>
        <taxon>Desulfovibrionia</taxon>
        <taxon>Desulfovibrionales</taxon>
        <taxon>Desulfovibrionaceae</taxon>
        <taxon>Maridesulfovibrio</taxon>
    </lineage>
</organism>
<reference evidence="4" key="1">
    <citation type="submission" date="2016-10" db="EMBL/GenBank/DDBJ databases">
        <authorList>
            <person name="Varghese N."/>
            <person name="Submissions S."/>
        </authorList>
    </citation>
    <scope>NUCLEOTIDE SEQUENCE [LARGE SCALE GENOMIC DNA]</scope>
    <source>
        <strain evidence="4">DSM 16995</strain>
    </source>
</reference>
<dbReference type="InterPro" id="IPR010131">
    <property type="entry name" value="MdtP/NodT-like"/>
</dbReference>
<keyword evidence="2" id="KW-0472">Membrane</keyword>
<evidence type="ECO:0000256" key="1">
    <source>
        <dbReference type="ARBA" id="ARBA00007613"/>
    </source>
</evidence>